<evidence type="ECO:0000256" key="1">
    <source>
        <dbReference type="ARBA" id="ARBA00004141"/>
    </source>
</evidence>
<dbReference type="GO" id="GO:0005886">
    <property type="term" value="C:plasma membrane"/>
    <property type="evidence" value="ECO:0007669"/>
    <property type="project" value="TreeGrafter"/>
</dbReference>
<dbReference type="Pfam" id="PF00146">
    <property type="entry name" value="NADHdh"/>
    <property type="match status" value="1"/>
</dbReference>
<evidence type="ECO:0000256" key="5">
    <source>
        <dbReference type="SAM" id="Phobius"/>
    </source>
</evidence>
<dbReference type="EMBL" id="FZOC01000001">
    <property type="protein sequence ID" value="SNR69840.1"/>
    <property type="molecule type" value="Genomic_DNA"/>
</dbReference>
<evidence type="ECO:0000256" key="2">
    <source>
        <dbReference type="ARBA" id="ARBA00022692"/>
    </source>
</evidence>
<evidence type="ECO:0000313" key="7">
    <source>
        <dbReference type="Proteomes" id="UP000198324"/>
    </source>
</evidence>
<feature type="transmembrane region" description="Helical" evidence="5">
    <location>
        <begin position="188"/>
        <end position="209"/>
    </location>
</feature>
<organism evidence="6 7">
    <name type="scientific">Humidesulfovibrio mexicanus</name>
    <dbReference type="NCBI Taxonomy" id="147047"/>
    <lineage>
        <taxon>Bacteria</taxon>
        <taxon>Pseudomonadati</taxon>
        <taxon>Thermodesulfobacteriota</taxon>
        <taxon>Desulfovibrionia</taxon>
        <taxon>Desulfovibrionales</taxon>
        <taxon>Desulfovibrionaceae</taxon>
        <taxon>Humidesulfovibrio</taxon>
    </lineage>
</organism>
<keyword evidence="4 5" id="KW-0472">Membrane</keyword>
<name>A0A238YFK0_9BACT</name>
<comment type="subcellular location">
    <subcellularLocation>
        <location evidence="1">Membrane</location>
        <topology evidence="1">Multi-pass membrane protein</topology>
    </subcellularLocation>
</comment>
<keyword evidence="3 5" id="KW-1133">Transmembrane helix</keyword>
<accession>A0A238YFK0</accession>
<feature type="transmembrane region" description="Helical" evidence="5">
    <location>
        <begin position="6"/>
        <end position="27"/>
    </location>
</feature>
<keyword evidence="2 5" id="KW-0812">Transmembrane</keyword>
<reference evidence="6 7" key="1">
    <citation type="submission" date="2017-06" db="EMBL/GenBank/DDBJ databases">
        <authorList>
            <person name="Kim H.J."/>
            <person name="Triplett B.A."/>
        </authorList>
    </citation>
    <scope>NUCLEOTIDE SEQUENCE [LARGE SCALE GENOMIC DNA]</scope>
    <source>
        <strain evidence="6 7">DSM 13116</strain>
    </source>
</reference>
<feature type="transmembrane region" description="Helical" evidence="5">
    <location>
        <begin position="143"/>
        <end position="168"/>
    </location>
</feature>
<evidence type="ECO:0000256" key="4">
    <source>
        <dbReference type="ARBA" id="ARBA00023136"/>
    </source>
</evidence>
<feature type="transmembrane region" description="Helical" evidence="5">
    <location>
        <begin position="105"/>
        <end position="122"/>
    </location>
</feature>
<gene>
    <name evidence="6" type="ORF">SAMN04488503_0936</name>
</gene>
<feature type="transmembrane region" description="Helical" evidence="5">
    <location>
        <begin position="77"/>
        <end position="99"/>
    </location>
</feature>
<feature type="transmembrane region" description="Helical" evidence="5">
    <location>
        <begin position="266"/>
        <end position="291"/>
    </location>
</feature>
<dbReference type="AlphaFoldDB" id="A0A238YFK0"/>
<dbReference type="RefSeq" id="WP_089272166.1">
    <property type="nucleotide sequence ID" value="NZ_FZOC01000001.1"/>
</dbReference>
<proteinExistence type="predicted"/>
<evidence type="ECO:0000256" key="3">
    <source>
        <dbReference type="ARBA" id="ARBA00022989"/>
    </source>
</evidence>
<dbReference type="PANTHER" id="PTHR43359:SF1">
    <property type="entry name" value="FORMATE HYDROGENLYASE SUBUNIT 4-RELATED"/>
    <property type="match status" value="1"/>
</dbReference>
<dbReference type="InterPro" id="IPR052561">
    <property type="entry name" value="ComplexI_Subunit1"/>
</dbReference>
<dbReference type="PANTHER" id="PTHR43359">
    <property type="entry name" value="FORMATE HYDROGENLYASE SUBUNIT 4"/>
    <property type="match status" value="1"/>
</dbReference>
<feature type="transmembrane region" description="Helical" evidence="5">
    <location>
        <begin position="303"/>
        <end position="322"/>
    </location>
</feature>
<dbReference type="Proteomes" id="UP000198324">
    <property type="component" value="Unassembled WGS sequence"/>
</dbReference>
<evidence type="ECO:0000313" key="6">
    <source>
        <dbReference type="EMBL" id="SNR69840.1"/>
    </source>
</evidence>
<dbReference type="InterPro" id="IPR001694">
    <property type="entry name" value="NADH_UbQ_OxRdtase_su1/FPO"/>
</dbReference>
<feature type="transmembrane region" description="Helical" evidence="5">
    <location>
        <begin position="230"/>
        <end position="254"/>
    </location>
</feature>
<protein>
    <submittedName>
        <fullName evidence="6">NADH-quinone oxidoreductase subunit H</fullName>
    </submittedName>
</protein>
<dbReference type="OrthoDB" id="9778499at2"/>
<sequence length="323" mass="34361">MTDVTEAVFAILLFPGGLFVLTLGLLLKGVDRKVVARLQRRVGPPLYQPALDIIKLLTKETLIPDTANELAFRLAPVLGLTGMLVTAALMPIGGVWNGVSGLGDLLVLLYLLPIPAMGLMLAGGSSSSPYGSLGFSREMCMMFAYEMPLIASFLAVAVRVGGASGSLLSLPAIMDYQFQHGPLLFDPVMLPAALALILFIPGTMGHGLFDIPEAEPEVIEGPLLEYSGPLLAVFHLMSAVKLVVVLELGVALLFPNPLVTTGGGGVLVNLLWHIMKCLVLLMVSVTCFRAATGRLRLDQGFSFFVKYTSPLALVSLGLAFLLR</sequence>
<keyword evidence="7" id="KW-1185">Reference proteome</keyword>